<organism evidence="1 2">
    <name type="scientific">Potamilus streckersoni</name>
    <dbReference type="NCBI Taxonomy" id="2493646"/>
    <lineage>
        <taxon>Eukaryota</taxon>
        <taxon>Metazoa</taxon>
        <taxon>Spiralia</taxon>
        <taxon>Lophotrochozoa</taxon>
        <taxon>Mollusca</taxon>
        <taxon>Bivalvia</taxon>
        <taxon>Autobranchia</taxon>
        <taxon>Heteroconchia</taxon>
        <taxon>Palaeoheterodonta</taxon>
        <taxon>Unionida</taxon>
        <taxon>Unionoidea</taxon>
        <taxon>Unionidae</taxon>
        <taxon>Ambleminae</taxon>
        <taxon>Lampsilini</taxon>
        <taxon>Potamilus</taxon>
    </lineage>
</organism>
<sequence>MITINTKVQNFTINFQSSIDIMRIALHKLRMYYSWPNITAEEFKYTKISNSITFGIKGDKDDFFWHTIYLPTGAYEIETIIEEFQEEFKKITGTANKNTIRAIETQLKSAIEIQDGKYVLDIANEDDDVYFENEQDDQDEIYLDGDDYNDKFIYGISSSKEIKRMQKIQEHKAKEISKYKVHLSDLSIPDYIPIRVGKCLHEDNYPRSSYVNLCRYEKKNKDVIYHDSKSSAINNLEADIERIKGEEFCIKTNLQKKDKKCKIMTNEQKRQMQIYGPGIIIQHYKKFYVFSCDDDSFVFDSRDYSDGDMITIDDMVEYFKNNINIKHKILINNTTAHNSKWEINTIAGINSINLAGTKTDAQSKSNTLIYGVYHEQSELLSCPAIF</sequence>
<gene>
    <name evidence="1" type="ORF">CHS0354_018592</name>
</gene>
<accession>A0AAE0TER3</accession>
<proteinExistence type="predicted"/>
<reference evidence="1" key="1">
    <citation type="journal article" date="2021" name="Genome Biol. Evol.">
        <title>A High-Quality Reference Genome for a Parasitic Bivalve with Doubly Uniparental Inheritance (Bivalvia: Unionida).</title>
        <authorList>
            <person name="Smith C.H."/>
        </authorList>
    </citation>
    <scope>NUCLEOTIDE SEQUENCE</scope>
    <source>
        <strain evidence="1">CHS0354</strain>
    </source>
</reference>
<dbReference type="AlphaFoldDB" id="A0AAE0TER3"/>
<reference evidence="1" key="2">
    <citation type="journal article" date="2021" name="Genome Biol. Evol.">
        <title>Developing a high-quality reference genome for a parasitic bivalve with doubly uniparental inheritance (Bivalvia: Unionida).</title>
        <authorList>
            <person name="Smith C.H."/>
        </authorList>
    </citation>
    <scope>NUCLEOTIDE SEQUENCE</scope>
    <source>
        <strain evidence="1">CHS0354</strain>
        <tissue evidence="1">Mantle</tissue>
    </source>
</reference>
<keyword evidence="2" id="KW-1185">Reference proteome</keyword>
<evidence type="ECO:0000313" key="1">
    <source>
        <dbReference type="EMBL" id="KAK3609042.1"/>
    </source>
</evidence>
<protein>
    <submittedName>
        <fullName evidence="1">Uncharacterized protein</fullName>
    </submittedName>
</protein>
<name>A0AAE0TER3_9BIVA</name>
<dbReference type="EMBL" id="JAEAOA010001145">
    <property type="protein sequence ID" value="KAK3609042.1"/>
    <property type="molecule type" value="Genomic_DNA"/>
</dbReference>
<evidence type="ECO:0000313" key="2">
    <source>
        <dbReference type="Proteomes" id="UP001195483"/>
    </source>
</evidence>
<dbReference type="Proteomes" id="UP001195483">
    <property type="component" value="Unassembled WGS sequence"/>
</dbReference>
<reference evidence="1" key="3">
    <citation type="submission" date="2023-05" db="EMBL/GenBank/DDBJ databases">
        <authorList>
            <person name="Smith C.H."/>
        </authorList>
    </citation>
    <scope>NUCLEOTIDE SEQUENCE</scope>
    <source>
        <strain evidence="1">CHS0354</strain>
        <tissue evidence="1">Mantle</tissue>
    </source>
</reference>
<comment type="caution">
    <text evidence="1">The sequence shown here is derived from an EMBL/GenBank/DDBJ whole genome shotgun (WGS) entry which is preliminary data.</text>
</comment>